<organism evidence="2 3">
    <name type="scientific">Mucilaginibacter mali</name>
    <dbReference type="NCBI Taxonomy" id="2740462"/>
    <lineage>
        <taxon>Bacteria</taxon>
        <taxon>Pseudomonadati</taxon>
        <taxon>Bacteroidota</taxon>
        <taxon>Sphingobacteriia</taxon>
        <taxon>Sphingobacteriales</taxon>
        <taxon>Sphingobacteriaceae</taxon>
        <taxon>Mucilaginibacter</taxon>
    </lineage>
</organism>
<dbReference type="Pfam" id="PF13585">
    <property type="entry name" value="CHU_C"/>
    <property type="match status" value="1"/>
</dbReference>
<feature type="domain" description="DUF11" evidence="1">
    <location>
        <begin position="101"/>
        <end position="217"/>
    </location>
</feature>
<protein>
    <submittedName>
        <fullName evidence="2">Gliding motility-associated C-terminal domain-containing protein</fullName>
    </submittedName>
</protein>
<dbReference type="NCBIfam" id="TIGR04131">
    <property type="entry name" value="Bac_Flav_CTERM"/>
    <property type="match status" value="1"/>
</dbReference>
<dbReference type="InterPro" id="IPR047589">
    <property type="entry name" value="DUF11_rpt"/>
</dbReference>
<dbReference type="AlphaFoldDB" id="A0A7D4QD91"/>
<dbReference type="RefSeq" id="WP_173413432.1">
    <property type="nucleotide sequence ID" value="NZ_CP054139.1"/>
</dbReference>
<dbReference type="InterPro" id="IPR026341">
    <property type="entry name" value="T9SS_type_B"/>
</dbReference>
<accession>A0A7D4QD91</accession>
<sequence length="313" mass="33939">MLMLWVNAPAATTARGIYAFDNVIVIQPGQKVTLHAGVANAAAYQWFNQKQPIPGAVKSEYTVSSAGNYTVIAYSMQGCPSEESELMQVLVVNTSVADQIDISVLKVAESKPVAAGDEFIYRIVVDNKTNQGASDVKMKDALPKNLVYIGIKGVTTGYGQYDPDSRTFTWVIGDMPGKAKEELQLRVKAEGHGTITNTAVVTSAGVDIDPSNNTSTAVKDVQGLNVPNVFTPNGDGVNDTFEIPGLSDYPDNVIDIFNRWGNSIYHKSGYLNDWTGNGLNEGTYFYVLQVKDANGVAQTYKGYVTLLRTRSEE</sequence>
<dbReference type="EMBL" id="CP054139">
    <property type="protein sequence ID" value="QKJ28732.1"/>
    <property type="molecule type" value="Genomic_DNA"/>
</dbReference>
<gene>
    <name evidence="2" type="ORF">HQ865_02810</name>
</gene>
<dbReference type="Pfam" id="PF01345">
    <property type="entry name" value="DUF11"/>
    <property type="match status" value="1"/>
</dbReference>
<dbReference type="KEGG" id="mmab:HQ865_02810"/>
<evidence type="ECO:0000313" key="2">
    <source>
        <dbReference type="EMBL" id="QKJ28732.1"/>
    </source>
</evidence>
<dbReference type="Proteomes" id="UP000505355">
    <property type="component" value="Chromosome"/>
</dbReference>
<evidence type="ECO:0000259" key="1">
    <source>
        <dbReference type="Pfam" id="PF01345"/>
    </source>
</evidence>
<evidence type="ECO:0000313" key="3">
    <source>
        <dbReference type="Proteomes" id="UP000505355"/>
    </source>
</evidence>
<dbReference type="InterPro" id="IPR013783">
    <property type="entry name" value="Ig-like_fold"/>
</dbReference>
<dbReference type="InterPro" id="IPR001434">
    <property type="entry name" value="OmcB-like_DUF11"/>
</dbReference>
<dbReference type="Gene3D" id="2.60.40.1170">
    <property type="entry name" value="Mu homology domain, subdomain B"/>
    <property type="match status" value="1"/>
</dbReference>
<proteinExistence type="predicted"/>
<reference evidence="2 3" key="1">
    <citation type="submission" date="2020-05" db="EMBL/GenBank/DDBJ databases">
        <title>Mucilaginibacter mali sp. nov.</title>
        <authorList>
            <person name="Kim H.S."/>
            <person name="Lee K.C."/>
            <person name="Suh M.K."/>
            <person name="Kim J.-S."/>
            <person name="Han K.-I."/>
            <person name="Eom M.K."/>
            <person name="Shin Y.K."/>
            <person name="Lee J.-S."/>
        </authorList>
    </citation>
    <scope>NUCLEOTIDE SEQUENCE [LARGE SCALE GENOMIC DNA]</scope>
    <source>
        <strain evidence="2 3">G2-14</strain>
    </source>
</reference>
<dbReference type="NCBIfam" id="TIGR01451">
    <property type="entry name" value="B_ant_repeat"/>
    <property type="match status" value="1"/>
</dbReference>
<dbReference type="Gene3D" id="2.60.40.10">
    <property type="entry name" value="Immunoglobulins"/>
    <property type="match status" value="1"/>
</dbReference>
<keyword evidence="3" id="KW-1185">Reference proteome</keyword>
<name>A0A7D4QD91_9SPHI</name>